<gene>
    <name evidence="2" type="ORF">ACFOHJ_11935</name>
</gene>
<accession>A0ABV7K9C3</accession>
<feature type="signal peptide" evidence="1">
    <location>
        <begin position="1"/>
        <end position="30"/>
    </location>
</feature>
<evidence type="ECO:0000313" key="2">
    <source>
        <dbReference type="EMBL" id="MFC3206925.1"/>
    </source>
</evidence>
<proteinExistence type="predicted"/>
<dbReference type="Proteomes" id="UP001595583">
    <property type="component" value="Unassembled WGS sequence"/>
</dbReference>
<comment type="caution">
    <text evidence="2">The sequence shown here is derived from an EMBL/GenBank/DDBJ whole genome shotgun (WGS) entry which is preliminary data.</text>
</comment>
<dbReference type="EMBL" id="JBHRTK010000012">
    <property type="protein sequence ID" value="MFC3206925.1"/>
    <property type="molecule type" value="Genomic_DNA"/>
</dbReference>
<protein>
    <submittedName>
        <fullName evidence="2">Uncharacterized protein</fullName>
    </submittedName>
</protein>
<keyword evidence="3" id="KW-1185">Reference proteome</keyword>
<dbReference type="RefSeq" id="WP_378221548.1">
    <property type="nucleotide sequence ID" value="NZ_JBHRTK010000012.1"/>
</dbReference>
<reference evidence="3" key="1">
    <citation type="journal article" date="2019" name="Int. J. Syst. Evol. Microbiol.">
        <title>The Global Catalogue of Microorganisms (GCM) 10K type strain sequencing project: providing services to taxonomists for standard genome sequencing and annotation.</title>
        <authorList>
            <consortium name="The Broad Institute Genomics Platform"/>
            <consortium name="The Broad Institute Genome Sequencing Center for Infectious Disease"/>
            <person name="Wu L."/>
            <person name="Ma J."/>
        </authorList>
    </citation>
    <scope>NUCLEOTIDE SEQUENCE [LARGE SCALE GENOMIC DNA]</scope>
    <source>
        <strain evidence="3">KCTC 52165</strain>
    </source>
</reference>
<sequence>MARRKAPFSQKSIGALLTCALALAALPAHAACPIELAVYGDRDGAAGIDFRPTGQSAVVTNSFKMVLDNGVMLDGLVMWSDGVARPYASLMYDCPDGDVTGEELEACTLWEGVVYAADETGKVSLLPGERQDAPQTLVFPDLGPALKQSSAYGEGGFSKLPWDVFALKGCQE</sequence>
<organism evidence="2 3">
    <name type="scientific">Aquamicrobium soli</name>
    <dbReference type="NCBI Taxonomy" id="1811518"/>
    <lineage>
        <taxon>Bacteria</taxon>
        <taxon>Pseudomonadati</taxon>
        <taxon>Pseudomonadota</taxon>
        <taxon>Alphaproteobacteria</taxon>
        <taxon>Hyphomicrobiales</taxon>
        <taxon>Phyllobacteriaceae</taxon>
        <taxon>Aquamicrobium</taxon>
    </lineage>
</organism>
<evidence type="ECO:0000313" key="3">
    <source>
        <dbReference type="Proteomes" id="UP001595583"/>
    </source>
</evidence>
<evidence type="ECO:0000256" key="1">
    <source>
        <dbReference type="SAM" id="SignalP"/>
    </source>
</evidence>
<name>A0ABV7K9C3_9HYPH</name>
<feature type="chain" id="PRO_5045534120" evidence="1">
    <location>
        <begin position="31"/>
        <end position="172"/>
    </location>
</feature>
<keyword evidence="1" id="KW-0732">Signal</keyword>